<evidence type="ECO:0000313" key="3">
    <source>
        <dbReference type="Proteomes" id="UP001161247"/>
    </source>
</evidence>
<reference evidence="2" key="1">
    <citation type="submission" date="2023-03" db="EMBL/GenBank/DDBJ databases">
        <authorList>
            <person name="Julca I."/>
        </authorList>
    </citation>
    <scope>NUCLEOTIDE SEQUENCE</scope>
</reference>
<evidence type="ECO:0000313" key="2">
    <source>
        <dbReference type="EMBL" id="CAI9112264.1"/>
    </source>
</evidence>
<dbReference type="Gene3D" id="1.20.5.170">
    <property type="match status" value="1"/>
</dbReference>
<organism evidence="2 3">
    <name type="scientific">Oldenlandia corymbosa var. corymbosa</name>
    <dbReference type="NCBI Taxonomy" id="529605"/>
    <lineage>
        <taxon>Eukaryota</taxon>
        <taxon>Viridiplantae</taxon>
        <taxon>Streptophyta</taxon>
        <taxon>Embryophyta</taxon>
        <taxon>Tracheophyta</taxon>
        <taxon>Spermatophyta</taxon>
        <taxon>Magnoliopsida</taxon>
        <taxon>eudicotyledons</taxon>
        <taxon>Gunneridae</taxon>
        <taxon>Pentapetalae</taxon>
        <taxon>asterids</taxon>
        <taxon>lamiids</taxon>
        <taxon>Gentianales</taxon>
        <taxon>Rubiaceae</taxon>
        <taxon>Rubioideae</taxon>
        <taxon>Spermacoceae</taxon>
        <taxon>Hedyotis-Oldenlandia complex</taxon>
        <taxon>Oldenlandia</taxon>
    </lineage>
</organism>
<proteinExistence type="predicted"/>
<evidence type="ECO:0000256" key="1">
    <source>
        <dbReference type="SAM" id="Coils"/>
    </source>
</evidence>
<protein>
    <submittedName>
        <fullName evidence="2">OLC1v1012684C1</fullName>
    </submittedName>
</protein>
<sequence length="113" mass="12693">MNPETAIVVMAESTAALVPEAEQPTLLDIFMLLKEIQASVKKMDGKIESLEEEIKEMQDGLKEVFKDVDKRVDKVEKKVDKIGHPMNPFLNGPESEESDYGPPLILSCLFFLL</sequence>
<name>A0AAV1DX55_OLDCO</name>
<dbReference type="Proteomes" id="UP001161247">
    <property type="component" value="Chromosome 7"/>
</dbReference>
<gene>
    <name evidence="2" type="ORF">OLC1_LOCUS19494</name>
</gene>
<dbReference type="EMBL" id="OX459124">
    <property type="protein sequence ID" value="CAI9112264.1"/>
    <property type="molecule type" value="Genomic_DNA"/>
</dbReference>
<feature type="coiled-coil region" evidence="1">
    <location>
        <begin position="33"/>
        <end position="67"/>
    </location>
</feature>
<accession>A0AAV1DX55</accession>
<keyword evidence="3" id="KW-1185">Reference proteome</keyword>
<keyword evidence="1" id="KW-0175">Coiled coil</keyword>
<dbReference type="AlphaFoldDB" id="A0AAV1DX55"/>